<keyword evidence="2" id="KW-1185">Reference proteome</keyword>
<reference evidence="1 2" key="1">
    <citation type="submission" date="2019-10" db="EMBL/GenBank/DDBJ databases">
        <title>Draft whole-genome sequence of the purple nonsulfur photosynthetic bacterium Roseospira navarrensis DSM 15114.</title>
        <authorList>
            <person name="Kyndt J.A."/>
            <person name="Meyer T.E."/>
        </authorList>
    </citation>
    <scope>NUCLEOTIDE SEQUENCE [LARGE SCALE GENOMIC DNA]</scope>
    <source>
        <strain evidence="1 2">DSM 15114</strain>
    </source>
</reference>
<comment type="caution">
    <text evidence="1">The sequence shown here is derived from an EMBL/GenBank/DDBJ whole genome shotgun (WGS) entry which is preliminary data.</text>
</comment>
<protein>
    <recommendedName>
        <fullName evidence="3">Methyltransferase</fullName>
    </recommendedName>
</protein>
<dbReference type="AlphaFoldDB" id="A0A7X2D583"/>
<dbReference type="Gene3D" id="3.40.50.150">
    <property type="entry name" value="Vaccinia Virus protein VP39"/>
    <property type="match status" value="1"/>
</dbReference>
<dbReference type="InterPro" id="IPR029063">
    <property type="entry name" value="SAM-dependent_MTases_sf"/>
</dbReference>
<dbReference type="PANTHER" id="PTHR40036">
    <property type="entry name" value="MACROCIN O-METHYLTRANSFERASE"/>
    <property type="match status" value="1"/>
</dbReference>
<dbReference type="PANTHER" id="PTHR40036:SF1">
    <property type="entry name" value="MACROCIN O-METHYLTRANSFERASE"/>
    <property type="match status" value="1"/>
</dbReference>
<dbReference type="EMBL" id="WIVE01000042">
    <property type="protein sequence ID" value="MQX37417.1"/>
    <property type="molecule type" value="Genomic_DNA"/>
</dbReference>
<dbReference type="Pfam" id="PF05711">
    <property type="entry name" value="TylF"/>
    <property type="match status" value="1"/>
</dbReference>
<dbReference type="OrthoDB" id="9811332at2"/>
<dbReference type="Proteomes" id="UP000434582">
    <property type="component" value="Unassembled WGS sequence"/>
</dbReference>
<evidence type="ECO:0008006" key="3">
    <source>
        <dbReference type="Google" id="ProtNLM"/>
    </source>
</evidence>
<organism evidence="1 2">
    <name type="scientific">Roseospira navarrensis</name>
    <dbReference type="NCBI Taxonomy" id="140058"/>
    <lineage>
        <taxon>Bacteria</taxon>
        <taxon>Pseudomonadati</taxon>
        <taxon>Pseudomonadota</taxon>
        <taxon>Alphaproteobacteria</taxon>
        <taxon>Rhodospirillales</taxon>
        <taxon>Rhodospirillaceae</taxon>
        <taxon>Roseospira</taxon>
    </lineage>
</organism>
<dbReference type="RefSeq" id="WP_153344873.1">
    <property type="nucleotide sequence ID" value="NZ_WIVE01000042.1"/>
</dbReference>
<evidence type="ECO:0000313" key="1">
    <source>
        <dbReference type="EMBL" id="MQX37417.1"/>
    </source>
</evidence>
<proteinExistence type="predicted"/>
<name>A0A7X2D583_9PROT</name>
<sequence>MTSWQDRVRTTLYPVYQQAPAPVKKLFRFGSGVVNSPLLSARQKWIRDSYTAFQHDDRRRLFMGIAQFAHTNRPIDGYYMEFGSHEANTMRMAWDSFHHLLDWSYIAFDSFEGLPKIDTIDEQDVWEEGKLKTEERRFTEICVRHGIPRDRLRTVKGFYDASLTPALKTELLPTRAAVIYVDCDLYASTVPVLEFCKDFLQTGTIIVFDDWNCFHGDPDRGERRAWREFRERHPALRFEPFIGNSMQQAFICIHPGDGEAAVDNAVGDAR</sequence>
<dbReference type="InterPro" id="IPR008884">
    <property type="entry name" value="TylF_MeTrfase"/>
</dbReference>
<dbReference type="SUPFAM" id="SSF53335">
    <property type="entry name" value="S-adenosyl-L-methionine-dependent methyltransferases"/>
    <property type="match status" value="1"/>
</dbReference>
<accession>A0A7X2D583</accession>
<gene>
    <name evidence="1" type="ORF">GHC57_12900</name>
</gene>
<evidence type="ECO:0000313" key="2">
    <source>
        <dbReference type="Proteomes" id="UP000434582"/>
    </source>
</evidence>